<reference evidence="1 2" key="1">
    <citation type="submission" date="2018-06" db="EMBL/GenBank/DDBJ databases">
        <title>Spirosoma sp. HMF3257 Genome sequencing and assembly.</title>
        <authorList>
            <person name="Kang H."/>
            <person name="Cha I."/>
            <person name="Kim H."/>
            <person name="Kang J."/>
            <person name="Joh K."/>
        </authorList>
    </citation>
    <scope>NUCLEOTIDE SEQUENCE [LARGE SCALE GENOMIC DNA]</scope>
    <source>
        <strain evidence="1 2">HMF3257</strain>
    </source>
</reference>
<evidence type="ECO:0000313" key="1">
    <source>
        <dbReference type="EMBL" id="RAI75828.1"/>
    </source>
</evidence>
<organism evidence="1 2">
    <name type="scientific">Spirosoma telluris</name>
    <dbReference type="NCBI Taxonomy" id="2183553"/>
    <lineage>
        <taxon>Bacteria</taxon>
        <taxon>Pseudomonadati</taxon>
        <taxon>Bacteroidota</taxon>
        <taxon>Cytophagia</taxon>
        <taxon>Cytophagales</taxon>
        <taxon>Cytophagaceae</taxon>
        <taxon>Spirosoma</taxon>
    </lineage>
</organism>
<dbReference type="InterPro" id="IPR046042">
    <property type="entry name" value="DUF6000"/>
</dbReference>
<keyword evidence="2" id="KW-1185">Reference proteome</keyword>
<dbReference type="AlphaFoldDB" id="A0A327NSV9"/>
<protein>
    <submittedName>
        <fullName evidence="1">Uncharacterized protein</fullName>
    </submittedName>
</protein>
<accession>A0A327NSV9</accession>
<dbReference type="EMBL" id="QLII01000001">
    <property type="protein sequence ID" value="RAI75828.1"/>
    <property type="molecule type" value="Genomic_DNA"/>
</dbReference>
<dbReference type="OrthoDB" id="1495909at2"/>
<comment type="caution">
    <text evidence="1">The sequence shown here is derived from an EMBL/GenBank/DDBJ whole genome shotgun (WGS) entry which is preliminary data.</text>
</comment>
<dbReference type="RefSeq" id="WP_111344663.1">
    <property type="nucleotide sequence ID" value="NZ_QLII01000001.1"/>
</dbReference>
<gene>
    <name evidence="1" type="ORF">HMF3257_19700</name>
</gene>
<proteinExistence type="predicted"/>
<sequence>MYSAADIDLYERCVYPVYGHLMGHTKIYNLSEMEQNNFIEEFIRIRKETDDVILKKMLFDSNWRCSLVGAWLIFSKNKGNFTNWIGQFLLQGKAGVVGYCYALNKFATLGGAQFLIDYLRKELQFDRFPQEKFQDFAYISLLNIDRKNGQNNIQEIQILWDRFVNTEYSKSGSKLIDSEKWGNVEGRSLEFEKMYNFIDNI</sequence>
<name>A0A327NSV9_9BACT</name>
<dbReference type="Pfam" id="PF19463">
    <property type="entry name" value="DUF6000"/>
    <property type="match status" value="1"/>
</dbReference>
<evidence type="ECO:0000313" key="2">
    <source>
        <dbReference type="Proteomes" id="UP000249016"/>
    </source>
</evidence>
<dbReference type="Proteomes" id="UP000249016">
    <property type="component" value="Unassembled WGS sequence"/>
</dbReference>